<comment type="similarity">
    <text evidence="3 4">Belongs to the universal ribosomal protein uL14 family.</text>
</comment>
<evidence type="ECO:0000313" key="6">
    <source>
        <dbReference type="EMBL" id="OHA48931.1"/>
    </source>
</evidence>
<evidence type="ECO:0000256" key="3">
    <source>
        <dbReference type="HAMAP-Rule" id="MF_01367"/>
    </source>
</evidence>
<dbReference type="SMART" id="SM01374">
    <property type="entry name" value="Ribosomal_L14"/>
    <property type="match status" value="1"/>
</dbReference>
<dbReference type="EMBL" id="MHSS01000002">
    <property type="protein sequence ID" value="OHA48931.1"/>
    <property type="molecule type" value="Genomic_DNA"/>
</dbReference>
<dbReference type="NCBIfam" id="TIGR01067">
    <property type="entry name" value="rplN_bact"/>
    <property type="match status" value="1"/>
</dbReference>
<sequence>MVQPRSMLQVADNTGAKLLQVITVLGSTRRRYAQLGDLVVASVKVAEPRRAVKKSDVVRAVVVRQKNAFRRADGSFVRFDENAAVLVDGLNPRGGRIFGPIAREVRDRGFTKIASLAAEVV</sequence>
<dbReference type="InterPro" id="IPR019972">
    <property type="entry name" value="Ribosomal_uL14_CS"/>
</dbReference>
<dbReference type="PANTHER" id="PTHR11761">
    <property type="entry name" value="50S/60S RIBOSOMAL PROTEIN L14/L23"/>
    <property type="match status" value="1"/>
</dbReference>
<dbReference type="GO" id="GO:0006412">
    <property type="term" value="P:translation"/>
    <property type="evidence" value="ECO:0007669"/>
    <property type="project" value="UniProtKB-UniRule"/>
</dbReference>
<evidence type="ECO:0000256" key="1">
    <source>
        <dbReference type="ARBA" id="ARBA00022980"/>
    </source>
</evidence>
<dbReference type="HAMAP" id="MF_01367">
    <property type="entry name" value="Ribosomal_uL14"/>
    <property type="match status" value="1"/>
</dbReference>
<dbReference type="PANTHER" id="PTHR11761:SF3">
    <property type="entry name" value="LARGE RIBOSOMAL SUBUNIT PROTEIN UL14M"/>
    <property type="match status" value="1"/>
</dbReference>
<dbReference type="GO" id="GO:0070180">
    <property type="term" value="F:large ribosomal subunit rRNA binding"/>
    <property type="evidence" value="ECO:0007669"/>
    <property type="project" value="TreeGrafter"/>
</dbReference>
<dbReference type="PROSITE" id="PS00049">
    <property type="entry name" value="RIBOSOMAL_L14"/>
    <property type="match status" value="1"/>
</dbReference>
<evidence type="ECO:0000256" key="5">
    <source>
        <dbReference type="RuleBase" id="RU003950"/>
    </source>
</evidence>
<dbReference type="InterPro" id="IPR000218">
    <property type="entry name" value="Ribosomal_uL14"/>
</dbReference>
<dbReference type="InterPro" id="IPR036853">
    <property type="entry name" value="Ribosomal_uL14_sf"/>
</dbReference>
<comment type="caution">
    <text evidence="6">The sequence shown here is derived from an EMBL/GenBank/DDBJ whole genome shotgun (WGS) entry which is preliminary data.</text>
</comment>
<dbReference type="STRING" id="1802362.A2806_04540"/>
<proteinExistence type="inferred from homology"/>
<keyword evidence="1 3" id="KW-0689">Ribosomal protein</keyword>
<evidence type="ECO:0000256" key="4">
    <source>
        <dbReference type="RuleBase" id="RU003949"/>
    </source>
</evidence>
<dbReference type="AlphaFoldDB" id="A0A1G2PMS2"/>
<dbReference type="GO" id="GO:0003735">
    <property type="term" value="F:structural constituent of ribosome"/>
    <property type="evidence" value="ECO:0007669"/>
    <property type="project" value="InterPro"/>
</dbReference>
<organism evidence="6 7">
    <name type="scientific">Candidatus Terrybacteria bacterium RIFCSPHIGHO2_01_FULL_48_17</name>
    <dbReference type="NCBI Taxonomy" id="1802362"/>
    <lineage>
        <taxon>Bacteria</taxon>
        <taxon>Candidatus Terryibacteriota</taxon>
    </lineage>
</organism>
<keyword evidence="2 3" id="KW-0687">Ribonucleoprotein</keyword>
<dbReference type="CDD" id="cd00337">
    <property type="entry name" value="Ribosomal_uL14"/>
    <property type="match status" value="1"/>
</dbReference>
<dbReference type="SUPFAM" id="SSF50193">
    <property type="entry name" value="Ribosomal protein L14"/>
    <property type="match status" value="1"/>
</dbReference>
<comment type="function">
    <text evidence="3 5">Binds to 23S rRNA. Forms part of two intersubunit bridges in the 70S ribosome.</text>
</comment>
<evidence type="ECO:0000313" key="7">
    <source>
        <dbReference type="Proteomes" id="UP000177629"/>
    </source>
</evidence>
<dbReference type="Proteomes" id="UP000177629">
    <property type="component" value="Unassembled WGS sequence"/>
</dbReference>
<comment type="subunit">
    <text evidence="3">Part of the 50S ribosomal subunit. Forms a cluster with proteins L3 and L19. In the 70S ribosome, L14 and L19 interact and together make contacts with the 16S rRNA in bridges B5 and B8.</text>
</comment>
<keyword evidence="3 5" id="KW-0694">RNA-binding</keyword>
<protein>
    <recommendedName>
        <fullName evidence="3">Large ribosomal subunit protein uL14</fullName>
    </recommendedName>
</protein>
<dbReference type="Gene3D" id="2.40.150.20">
    <property type="entry name" value="Ribosomal protein L14"/>
    <property type="match status" value="1"/>
</dbReference>
<dbReference type="GO" id="GO:0022625">
    <property type="term" value="C:cytosolic large ribosomal subunit"/>
    <property type="evidence" value="ECO:0007669"/>
    <property type="project" value="TreeGrafter"/>
</dbReference>
<dbReference type="Pfam" id="PF00238">
    <property type="entry name" value="Ribosomal_L14"/>
    <property type="match status" value="1"/>
</dbReference>
<evidence type="ECO:0000256" key="2">
    <source>
        <dbReference type="ARBA" id="ARBA00023274"/>
    </source>
</evidence>
<gene>
    <name evidence="3" type="primary">rplN</name>
    <name evidence="6" type="ORF">A2806_04540</name>
</gene>
<keyword evidence="3 5" id="KW-0699">rRNA-binding</keyword>
<name>A0A1G2PMS2_9BACT</name>
<accession>A0A1G2PMS2</accession>
<reference evidence="6 7" key="1">
    <citation type="journal article" date="2016" name="Nat. Commun.">
        <title>Thousands of microbial genomes shed light on interconnected biogeochemical processes in an aquifer system.</title>
        <authorList>
            <person name="Anantharaman K."/>
            <person name="Brown C.T."/>
            <person name="Hug L.A."/>
            <person name="Sharon I."/>
            <person name="Castelle C.J."/>
            <person name="Probst A.J."/>
            <person name="Thomas B.C."/>
            <person name="Singh A."/>
            <person name="Wilkins M.J."/>
            <person name="Karaoz U."/>
            <person name="Brodie E.L."/>
            <person name="Williams K.H."/>
            <person name="Hubbard S.S."/>
            <person name="Banfield J.F."/>
        </authorList>
    </citation>
    <scope>NUCLEOTIDE SEQUENCE [LARGE SCALE GENOMIC DNA]</scope>
</reference>
<dbReference type="InterPro" id="IPR005745">
    <property type="entry name" value="Ribosomal_uL14_bac-type"/>
</dbReference>